<accession>A0AAU7VPQ7</accession>
<feature type="region of interest" description="Disordered" evidence="1">
    <location>
        <begin position="15"/>
        <end position="34"/>
    </location>
</feature>
<feature type="compositionally biased region" description="Polar residues" evidence="1">
    <location>
        <begin position="18"/>
        <end position="34"/>
    </location>
</feature>
<proteinExistence type="predicted"/>
<dbReference type="SUPFAM" id="SSF82784">
    <property type="entry name" value="OsmC-like"/>
    <property type="match status" value="1"/>
</dbReference>
<dbReference type="RefSeq" id="WP_350344829.1">
    <property type="nucleotide sequence ID" value="NZ_CP158367.1"/>
</dbReference>
<dbReference type="InterPro" id="IPR003718">
    <property type="entry name" value="OsmC/Ohr_fam"/>
</dbReference>
<protein>
    <submittedName>
        <fullName evidence="2">OsmC family protein</fullName>
    </submittedName>
</protein>
<gene>
    <name evidence="2" type="ORF">PRVXT_001271</name>
</gene>
<dbReference type="PANTHER" id="PTHR34352:SF1">
    <property type="entry name" value="PROTEIN YHFA"/>
    <property type="match status" value="1"/>
</dbReference>
<reference evidence="2" key="1">
    <citation type="journal article" date="2013" name="Extremophiles">
        <title>Proteinivorax tanatarense gen. nov., sp. nov., an anaerobic, haloalkaliphilic, proteolytic bacterium isolated from a decaying algal bloom, and proposal of Proteinivoraceae fam. nov.</title>
        <authorList>
            <person name="Kevbrin V."/>
            <person name="Boltyanskaya Y."/>
            <person name="Zhilina T."/>
            <person name="Kolganova T."/>
            <person name="Lavrentjeva E."/>
            <person name="Kuznetsov B."/>
        </authorList>
    </citation>
    <scope>NUCLEOTIDE SEQUENCE</scope>
    <source>
        <strain evidence="2">Z-910T</strain>
    </source>
</reference>
<sequence>MESKVETIVKWNGDTKFEGQNSQGNTIDMNPNQQDGLRPTQLVLMAIGGCTGIDVVQMLEKMKQPLKGLSIKVDGVRREEHPKTYEIITIKYSFEGELDEKKVHRAVELSQQKYCGVSNMFVPTAKIEYILEIIK</sequence>
<evidence type="ECO:0000256" key="1">
    <source>
        <dbReference type="SAM" id="MobiDB-lite"/>
    </source>
</evidence>
<name>A0AAU7VPQ7_9FIRM</name>
<reference evidence="2" key="2">
    <citation type="submission" date="2024-06" db="EMBL/GenBank/DDBJ databases">
        <authorList>
            <person name="Petrova K.O."/>
            <person name="Toshchakov S.V."/>
            <person name="Boltjanskaja Y.V."/>
            <person name="Kevbrin V."/>
        </authorList>
    </citation>
    <scope>NUCLEOTIDE SEQUENCE</scope>
    <source>
        <strain evidence="2">Z-910T</strain>
    </source>
</reference>
<dbReference type="PANTHER" id="PTHR34352">
    <property type="entry name" value="PROTEIN YHFA"/>
    <property type="match status" value="1"/>
</dbReference>
<dbReference type="InterPro" id="IPR015946">
    <property type="entry name" value="KH_dom-like_a/b"/>
</dbReference>
<evidence type="ECO:0000313" key="2">
    <source>
        <dbReference type="EMBL" id="XBX76095.1"/>
    </source>
</evidence>
<dbReference type="EMBL" id="CP158367">
    <property type="protein sequence ID" value="XBX76095.1"/>
    <property type="molecule type" value="Genomic_DNA"/>
</dbReference>
<dbReference type="AlphaFoldDB" id="A0AAU7VPQ7"/>
<dbReference type="Pfam" id="PF02566">
    <property type="entry name" value="OsmC"/>
    <property type="match status" value="1"/>
</dbReference>
<dbReference type="Gene3D" id="3.30.300.20">
    <property type="match status" value="1"/>
</dbReference>
<organism evidence="2">
    <name type="scientific">Proteinivorax tanatarense</name>
    <dbReference type="NCBI Taxonomy" id="1260629"/>
    <lineage>
        <taxon>Bacteria</taxon>
        <taxon>Bacillati</taxon>
        <taxon>Bacillota</taxon>
        <taxon>Clostridia</taxon>
        <taxon>Eubacteriales</taxon>
        <taxon>Proteinivoracaceae</taxon>
        <taxon>Proteinivorax</taxon>
    </lineage>
</organism>
<dbReference type="InterPro" id="IPR036102">
    <property type="entry name" value="OsmC/Ohrsf"/>
</dbReference>